<comment type="caution">
    <text evidence="2">The sequence shown here is derived from an EMBL/GenBank/DDBJ whole genome shotgun (WGS) entry which is preliminary data.</text>
</comment>
<keyword evidence="1" id="KW-0472">Membrane</keyword>
<accession>A0A813JIH7</accession>
<gene>
    <name evidence="2" type="ORF">PGLA2088_LOCUS21447</name>
</gene>
<evidence type="ECO:0000256" key="1">
    <source>
        <dbReference type="SAM" id="Phobius"/>
    </source>
</evidence>
<evidence type="ECO:0000313" key="2">
    <source>
        <dbReference type="EMBL" id="CAE8679609.1"/>
    </source>
</evidence>
<organism evidence="2 3">
    <name type="scientific">Polarella glacialis</name>
    <name type="common">Dinoflagellate</name>
    <dbReference type="NCBI Taxonomy" id="89957"/>
    <lineage>
        <taxon>Eukaryota</taxon>
        <taxon>Sar</taxon>
        <taxon>Alveolata</taxon>
        <taxon>Dinophyceae</taxon>
        <taxon>Suessiales</taxon>
        <taxon>Suessiaceae</taxon>
        <taxon>Polarella</taxon>
    </lineage>
</organism>
<dbReference type="EMBL" id="CAJNNW010025777">
    <property type="protein sequence ID" value="CAE8679609.1"/>
    <property type="molecule type" value="Genomic_DNA"/>
</dbReference>
<name>A0A813JIH7_POLGL</name>
<proteinExistence type="predicted"/>
<sequence>MSLWLVLPVVVIFIVVICCRGCCCRFFSSFCLLLLLLFLLPFLLSACGLEIMGNLSLLRVLPFDVAVVVQPVTQTIAIRVEFGVCAYSHGPFPLDGIRLAEKWS</sequence>
<keyword evidence="1" id="KW-1133">Transmembrane helix</keyword>
<keyword evidence="1" id="KW-0812">Transmembrane</keyword>
<protein>
    <submittedName>
        <fullName evidence="2">Uncharacterized protein</fullName>
    </submittedName>
</protein>
<feature type="transmembrane region" description="Helical" evidence="1">
    <location>
        <begin position="30"/>
        <end position="52"/>
    </location>
</feature>
<feature type="transmembrane region" description="Helical" evidence="1">
    <location>
        <begin position="6"/>
        <end position="23"/>
    </location>
</feature>
<dbReference type="Proteomes" id="UP000626109">
    <property type="component" value="Unassembled WGS sequence"/>
</dbReference>
<evidence type="ECO:0000313" key="3">
    <source>
        <dbReference type="Proteomes" id="UP000626109"/>
    </source>
</evidence>
<dbReference type="AlphaFoldDB" id="A0A813JIH7"/>
<reference evidence="2" key="1">
    <citation type="submission" date="2021-02" db="EMBL/GenBank/DDBJ databases">
        <authorList>
            <person name="Dougan E. K."/>
            <person name="Rhodes N."/>
            <person name="Thang M."/>
            <person name="Chan C."/>
        </authorList>
    </citation>
    <scope>NUCLEOTIDE SEQUENCE</scope>
</reference>